<evidence type="ECO:0000256" key="2">
    <source>
        <dbReference type="SAM" id="Phobius"/>
    </source>
</evidence>
<protein>
    <submittedName>
        <fullName evidence="3">Integral membrane protein</fullName>
    </submittedName>
</protein>
<feature type="transmembrane region" description="Helical" evidence="2">
    <location>
        <begin position="6"/>
        <end position="28"/>
    </location>
</feature>
<feature type="region of interest" description="Disordered" evidence="1">
    <location>
        <begin position="372"/>
        <end position="417"/>
    </location>
</feature>
<dbReference type="InterPro" id="IPR021424">
    <property type="entry name" value="PorA"/>
</dbReference>
<gene>
    <name evidence="3" type="ORF">BN1232_00616</name>
</gene>
<evidence type="ECO:0000313" key="4">
    <source>
        <dbReference type="Proteomes" id="UP000199251"/>
    </source>
</evidence>
<dbReference type="Proteomes" id="UP000199251">
    <property type="component" value="Unassembled WGS sequence"/>
</dbReference>
<feature type="compositionally biased region" description="Basic and acidic residues" evidence="1">
    <location>
        <begin position="372"/>
        <end position="388"/>
    </location>
</feature>
<keyword evidence="2" id="KW-0472">Membrane</keyword>
<keyword evidence="2" id="KW-1133">Transmembrane helix</keyword>
<reference evidence="3 4" key="1">
    <citation type="submission" date="2015-03" db="EMBL/GenBank/DDBJ databases">
        <authorList>
            <person name="Urmite Genomes"/>
        </authorList>
    </citation>
    <scope>NUCLEOTIDE SEQUENCE [LARGE SCALE GENOMIC DNA]</scope>
    <source>
        <strain evidence="3 4">CSUR P1491</strain>
    </source>
</reference>
<feature type="transmembrane region" description="Helical" evidence="2">
    <location>
        <begin position="325"/>
        <end position="347"/>
    </location>
</feature>
<sequence>MNRAVMLRFAACGIIGLGAALLIAALLLSTYTTSRITKIPLNIDTTLVSDGTGTALDSASLSSDHVVVNQNVPLVSQQQISVESPANADVVTLQVGTSVRRTDKQKDTGLLLAIVDTVTLNRKTAMAVSDDTHTGGAVQKPRTFNDENPPTSIPVRHDGLSYRFPFHTEKKTYPYFDPVAQKTYDVNYDTQEDVNGLTTYKFTQNIGYSADGKLVAPVKYPSLYAGDEDGKVTTSAAMWGIQGGDPAEQITMTRYYAAQRTFWVDPVSGTIVKQTEHANHFFARDPLKPELTLADYKVTSNEDTVESQVNAARDERDRLALWSRVLPITFTAVGLIALIGGGLFASFSLRTESALTDPGLDRGDEEFFGRSGLEERVPGAEAETEKLPAQHSEADDDPPGSDPPHGTAADRSRADRHPRAAVVSSRVCIGPGVAGGGAVAAAGVPAAARRGLHATLLPVRYRPWLDRAAAGDSAGFRRGAGVAPVRRRGRGEGAAGRWVVAGGLGCGTAGGHRAALRRHTGPGRRGHAGHLESLCRRTTSAGSLESAGRLRLPAVGGDDGAAPAIR</sequence>
<proteinExistence type="predicted"/>
<accession>A0A0E4GUV2</accession>
<dbReference type="Pfam" id="PF11271">
    <property type="entry name" value="PorA"/>
    <property type="match status" value="1"/>
</dbReference>
<evidence type="ECO:0000313" key="3">
    <source>
        <dbReference type="EMBL" id="CQD04178.1"/>
    </source>
</evidence>
<keyword evidence="2" id="KW-0812">Transmembrane</keyword>
<dbReference type="AlphaFoldDB" id="A0A0E4GUV2"/>
<evidence type="ECO:0000256" key="1">
    <source>
        <dbReference type="SAM" id="MobiDB-lite"/>
    </source>
</evidence>
<dbReference type="EMBL" id="CTEE01000001">
    <property type="protein sequence ID" value="CQD04178.1"/>
    <property type="molecule type" value="Genomic_DNA"/>
</dbReference>
<organism evidence="3 4">
    <name type="scientific">Mycobacterium lentiflavum</name>
    <dbReference type="NCBI Taxonomy" id="141349"/>
    <lineage>
        <taxon>Bacteria</taxon>
        <taxon>Bacillati</taxon>
        <taxon>Actinomycetota</taxon>
        <taxon>Actinomycetes</taxon>
        <taxon>Mycobacteriales</taxon>
        <taxon>Mycobacteriaceae</taxon>
        <taxon>Mycobacterium</taxon>
        <taxon>Mycobacterium simiae complex</taxon>
    </lineage>
</organism>
<name>A0A0E4GUV2_MYCLN</name>
<feature type="compositionally biased region" description="Basic and acidic residues" evidence="1">
    <location>
        <begin position="408"/>
        <end position="417"/>
    </location>
</feature>
<dbReference type="STRING" id="141349.BN1232_00616"/>
<feature type="region of interest" description="Disordered" evidence="1">
    <location>
        <begin position="129"/>
        <end position="153"/>
    </location>
</feature>